<keyword evidence="3 6" id="KW-0812">Transmembrane</keyword>
<keyword evidence="4 6" id="KW-1133">Transmembrane helix</keyword>
<protein>
    <submittedName>
        <fullName evidence="7">Uncharacterized protein</fullName>
    </submittedName>
</protein>
<comment type="subcellular location">
    <subcellularLocation>
        <location evidence="1">Membrane</location>
        <topology evidence="1">Multi-pass membrane protein</topology>
    </subcellularLocation>
</comment>
<dbReference type="GO" id="GO:0016020">
    <property type="term" value="C:membrane"/>
    <property type="evidence" value="ECO:0007669"/>
    <property type="project" value="UniProtKB-SubCell"/>
</dbReference>
<proteinExistence type="inferred from homology"/>
<dbReference type="AlphaFoldDB" id="A0A7I8KB90"/>
<feature type="transmembrane region" description="Helical" evidence="6">
    <location>
        <begin position="241"/>
        <end position="260"/>
    </location>
</feature>
<dbReference type="EMBL" id="LR746267">
    <property type="protein sequence ID" value="CAA7394951.1"/>
    <property type="molecule type" value="Genomic_DNA"/>
</dbReference>
<evidence type="ECO:0000256" key="3">
    <source>
        <dbReference type="ARBA" id="ARBA00022692"/>
    </source>
</evidence>
<dbReference type="PANTHER" id="PTHR46285:SF3">
    <property type="entry name" value="PROTEINASE INHIBITOR I4, SERPIN (DUF716)"/>
    <property type="match status" value="1"/>
</dbReference>
<reference evidence="7" key="1">
    <citation type="submission" date="2020-02" db="EMBL/GenBank/DDBJ databases">
        <authorList>
            <person name="Scholz U."/>
            <person name="Mascher M."/>
            <person name="Fiebig A."/>
        </authorList>
    </citation>
    <scope>NUCLEOTIDE SEQUENCE</scope>
</reference>
<evidence type="ECO:0000256" key="1">
    <source>
        <dbReference type="ARBA" id="ARBA00004141"/>
    </source>
</evidence>
<feature type="transmembrane region" description="Helical" evidence="6">
    <location>
        <begin position="12"/>
        <end position="30"/>
    </location>
</feature>
<gene>
    <name evidence="7" type="ORF">SI8410_04005612</name>
</gene>
<sequence>MGTLVGHVAPGFGFLIIGLWQLFNHIKLYCQHPKSYRPPIWFPAPRVRHLELYLIMMGGWTSILMELFIGPSRHQPLDPTDWTIPSNHLHNFEHATISFTIFTYAAFALHFDRVRLRAGGTLSFLLGALAFAVELLLFYLHSTDHAGVEWQYHWLLQVVISVSLITTVMGIGFPTSFTVGFVRSLSAVFQGVWFNVLGIMLYTPRFIPKGCSLQSDDGRLVVPCDDHLALHRAKALVNLQFAWSLIAVVAFSMWFYFYLAKKYPEVPEYKCLAAKGDQEDYLWESPKKMHVEEKPDNFLDVGKLLKPKDLER</sequence>
<keyword evidence="5 6" id="KW-0472">Membrane</keyword>
<feature type="transmembrane region" description="Helical" evidence="6">
    <location>
        <begin position="50"/>
        <end position="69"/>
    </location>
</feature>
<feature type="transmembrane region" description="Helical" evidence="6">
    <location>
        <begin position="121"/>
        <end position="140"/>
    </location>
</feature>
<dbReference type="OrthoDB" id="551896at2759"/>
<evidence type="ECO:0000256" key="5">
    <source>
        <dbReference type="ARBA" id="ARBA00023136"/>
    </source>
</evidence>
<organism evidence="7 8">
    <name type="scientific">Spirodela intermedia</name>
    <name type="common">Intermediate duckweed</name>
    <dbReference type="NCBI Taxonomy" id="51605"/>
    <lineage>
        <taxon>Eukaryota</taxon>
        <taxon>Viridiplantae</taxon>
        <taxon>Streptophyta</taxon>
        <taxon>Embryophyta</taxon>
        <taxon>Tracheophyta</taxon>
        <taxon>Spermatophyta</taxon>
        <taxon>Magnoliopsida</taxon>
        <taxon>Liliopsida</taxon>
        <taxon>Araceae</taxon>
        <taxon>Lemnoideae</taxon>
        <taxon>Spirodela</taxon>
    </lineage>
</organism>
<accession>A0A7I8KB90</accession>
<evidence type="ECO:0000313" key="8">
    <source>
        <dbReference type="Proteomes" id="UP000663760"/>
    </source>
</evidence>
<evidence type="ECO:0000256" key="2">
    <source>
        <dbReference type="ARBA" id="ARBA00006948"/>
    </source>
</evidence>
<comment type="similarity">
    <text evidence="2">Belongs to the TMEM45 family.</text>
</comment>
<dbReference type="PANTHER" id="PTHR46285">
    <property type="entry name" value="PROTEINASE INHIBITOR I4, SERPIN (DUF716)-RELATED"/>
    <property type="match status" value="1"/>
</dbReference>
<dbReference type="Pfam" id="PF04819">
    <property type="entry name" value="DUF716"/>
    <property type="match status" value="1"/>
</dbReference>
<evidence type="ECO:0000256" key="6">
    <source>
        <dbReference type="SAM" id="Phobius"/>
    </source>
</evidence>
<name>A0A7I8KB90_SPIIN</name>
<dbReference type="Proteomes" id="UP000663760">
    <property type="component" value="Chromosome 4"/>
</dbReference>
<feature type="transmembrane region" description="Helical" evidence="6">
    <location>
        <begin position="185"/>
        <end position="203"/>
    </location>
</feature>
<dbReference type="InterPro" id="IPR006904">
    <property type="entry name" value="DUF716"/>
</dbReference>
<keyword evidence="8" id="KW-1185">Reference proteome</keyword>
<evidence type="ECO:0000313" key="7">
    <source>
        <dbReference type="EMBL" id="CAA7394951.1"/>
    </source>
</evidence>
<feature type="transmembrane region" description="Helical" evidence="6">
    <location>
        <begin position="89"/>
        <end position="109"/>
    </location>
</feature>
<evidence type="ECO:0000256" key="4">
    <source>
        <dbReference type="ARBA" id="ARBA00022989"/>
    </source>
</evidence>
<feature type="transmembrane region" description="Helical" evidence="6">
    <location>
        <begin position="152"/>
        <end position="173"/>
    </location>
</feature>